<evidence type="ECO:0000256" key="2">
    <source>
        <dbReference type="ARBA" id="ARBA00012489"/>
    </source>
</evidence>
<comment type="catalytic activity">
    <reaction evidence="1">
        <text>All bonds known to be hydrolyzed by this endopeptidase have arginine in P1 and an acidic residue in P4. P6 is often occupied by an acidic residue or by a hydroxy-amino-acid residue, the phosphorylation of which enhances cleavage.</text>
        <dbReference type="EC" id="3.4.22.49"/>
    </reaction>
</comment>
<evidence type="ECO:0000256" key="3">
    <source>
        <dbReference type="ARBA" id="ARBA00022603"/>
    </source>
</evidence>
<sequence>MYRCPSLTVAVAAAARYVASAAAPSNSSSSSSTHLAPQQQQQQQGAVVSLPLAGGYFLLNPDGDLQATQETFQGWLQQQLGLQGVAGSRPSPAQLATALQQHRLFLYFGHGGGEQYVPLASLKRLERCAGGLLMGCSSGRLRQMGLYEPSGAIWGYLLAGCPAAVANLWDVTDRDIDRFAQAVLKHKKHNVGTLLRSCTAFGVKEVCLVGPSRQYNAFGSHGADAHVQMRHFKDIETCCSYLKDTAGCRILGVEIDASAQPVQRHPFNGNTAFMLGNEGTGLSERQMRLCDGYVYIPQHGQGTASLNVTVAASIILHQFAIWAAYPERQRDGAKFVVDPRPQRTSVRGEVPLSPEELAEMRQQRRGRVGAAAGDGVEGLAGCGVQEDGEEWLRQAGVLDSLM</sequence>
<dbReference type="InterPro" id="IPR005314">
    <property type="entry name" value="Peptidase_C50"/>
</dbReference>
<accession>A0ABY8U705</accession>
<dbReference type="PANTHER" id="PTHR12792">
    <property type="entry name" value="EXTRA SPINDLE POLES 1-RELATED"/>
    <property type="match status" value="1"/>
</dbReference>
<dbReference type="PROSITE" id="PS51700">
    <property type="entry name" value="SEPARIN"/>
    <property type="match status" value="1"/>
</dbReference>
<dbReference type="InterPro" id="IPR030397">
    <property type="entry name" value="SEPARIN_core_dom"/>
</dbReference>
<dbReference type="Proteomes" id="UP001244341">
    <property type="component" value="Chromosome 8b"/>
</dbReference>
<dbReference type="EMBL" id="CP126215">
    <property type="protein sequence ID" value="WIA17244.1"/>
    <property type="molecule type" value="Genomic_DNA"/>
</dbReference>
<dbReference type="CDD" id="cd18096">
    <property type="entry name" value="SpoU-like"/>
    <property type="match status" value="1"/>
</dbReference>
<dbReference type="InterPro" id="IPR029028">
    <property type="entry name" value="Alpha/beta_knot_MTases"/>
</dbReference>
<dbReference type="Pfam" id="PF00588">
    <property type="entry name" value="SpoU_methylase"/>
    <property type="match status" value="1"/>
</dbReference>
<gene>
    <name evidence="8" type="ORF">OEZ85_014117</name>
</gene>
<evidence type="ECO:0000313" key="9">
    <source>
        <dbReference type="Proteomes" id="UP001244341"/>
    </source>
</evidence>
<keyword evidence="5" id="KW-0378">Hydrolase</keyword>
<keyword evidence="4" id="KW-0808">Transferase</keyword>
<evidence type="ECO:0000256" key="5">
    <source>
        <dbReference type="ARBA" id="ARBA00022801"/>
    </source>
</evidence>
<name>A0ABY8U705_TETOB</name>
<evidence type="ECO:0000256" key="1">
    <source>
        <dbReference type="ARBA" id="ARBA00000451"/>
    </source>
</evidence>
<keyword evidence="6" id="KW-0159">Chromosome partition</keyword>
<organism evidence="8 9">
    <name type="scientific">Tetradesmus obliquus</name>
    <name type="common">Green alga</name>
    <name type="synonym">Acutodesmus obliquus</name>
    <dbReference type="NCBI Taxonomy" id="3088"/>
    <lineage>
        <taxon>Eukaryota</taxon>
        <taxon>Viridiplantae</taxon>
        <taxon>Chlorophyta</taxon>
        <taxon>core chlorophytes</taxon>
        <taxon>Chlorophyceae</taxon>
        <taxon>CS clade</taxon>
        <taxon>Sphaeropleales</taxon>
        <taxon>Scenedesmaceae</taxon>
        <taxon>Tetradesmus</taxon>
    </lineage>
</organism>
<dbReference type="EC" id="3.4.22.49" evidence="2"/>
<proteinExistence type="predicted"/>
<feature type="domain" description="Peptidase C50" evidence="7">
    <location>
        <begin position="52"/>
        <end position="147"/>
    </location>
</feature>
<protein>
    <recommendedName>
        <fullName evidence="2">separase</fullName>
        <ecNumber evidence="2">3.4.22.49</ecNumber>
    </recommendedName>
</protein>
<evidence type="ECO:0000256" key="4">
    <source>
        <dbReference type="ARBA" id="ARBA00022679"/>
    </source>
</evidence>
<evidence type="ECO:0000313" key="8">
    <source>
        <dbReference type="EMBL" id="WIA17244.1"/>
    </source>
</evidence>
<keyword evidence="9" id="KW-1185">Reference proteome</keyword>
<dbReference type="Pfam" id="PF03568">
    <property type="entry name" value="Separin_C"/>
    <property type="match status" value="1"/>
</dbReference>
<evidence type="ECO:0000256" key="6">
    <source>
        <dbReference type="ARBA" id="ARBA00022829"/>
    </source>
</evidence>
<dbReference type="InterPro" id="IPR029026">
    <property type="entry name" value="tRNA_m1G_MTases_N"/>
</dbReference>
<dbReference type="InterPro" id="IPR001537">
    <property type="entry name" value="SpoU_MeTrfase"/>
</dbReference>
<reference evidence="8 9" key="1">
    <citation type="submission" date="2023-05" db="EMBL/GenBank/DDBJ databases">
        <title>A 100% complete, gapless, phased diploid assembly of the Scenedesmus obliquus UTEX 3031 genome.</title>
        <authorList>
            <person name="Biondi T.C."/>
            <person name="Hanschen E.R."/>
            <person name="Kwon T."/>
            <person name="Eng W."/>
            <person name="Kruse C.P.S."/>
            <person name="Koehler S.I."/>
            <person name="Kunde Y."/>
            <person name="Gleasner C.D."/>
            <person name="You Mak K.T."/>
            <person name="Polle J."/>
            <person name="Hovde B.T."/>
            <person name="Starkenburg S.R."/>
        </authorList>
    </citation>
    <scope>NUCLEOTIDE SEQUENCE [LARGE SCALE GENOMIC DNA]</scope>
    <source>
        <strain evidence="8 9">DOE0152z</strain>
    </source>
</reference>
<dbReference type="Gene3D" id="3.40.1280.10">
    <property type="match status" value="1"/>
</dbReference>
<evidence type="ECO:0000259" key="7">
    <source>
        <dbReference type="PROSITE" id="PS51700"/>
    </source>
</evidence>
<dbReference type="SUPFAM" id="SSF75217">
    <property type="entry name" value="alpha/beta knot"/>
    <property type="match status" value="1"/>
</dbReference>
<dbReference type="PANTHER" id="PTHR12792:SF0">
    <property type="entry name" value="SEPARIN"/>
    <property type="match status" value="1"/>
</dbReference>
<keyword evidence="3" id="KW-0489">Methyltransferase</keyword>